<name>A0A3E4Z7E2_9BACT</name>
<organism evidence="1 2">
    <name type="scientific">Phocaeicola plebeius</name>
    <dbReference type="NCBI Taxonomy" id="310297"/>
    <lineage>
        <taxon>Bacteria</taxon>
        <taxon>Pseudomonadati</taxon>
        <taxon>Bacteroidota</taxon>
        <taxon>Bacteroidia</taxon>
        <taxon>Bacteroidales</taxon>
        <taxon>Bacteroidaceae</taxon>
        <taxon>Phocaeicola</taxon>
    </lineage>
</organism>
<accession>A0A3E4Z7E2</accession>
<dbReference type="RefSeq" id="WP_117702196.1">
    <property type="nucleotide sequence ID" value="NZ_QSTW01000013.1"/>
</dbReference>
<comment type="caution">
    <text evidence="1">The sequence shown here is derived from an EMBL/GenBank/DDBJ whole genome shotgun (WGS) entry which is preliminary data.</text>
</comment>
<evidence type="ECO:0000313" key="2">
    <source>
        <dbReference type="Proteomes" id="UP000260814"/>
    </source>
</evidence>
<reference evidence="1 2" key="1">
    <citation type="submission" date="2018-08" db="EMBL/GenBank/DDBJ databases">
        <title>A genome reference for cultivated species of the human gut microbiota.</title>
        <authorList>
            <person name="Zou Y."/>
            <person name="Xue W."/>
            <person name="Luo G."/>
        </authorList>
    </citation>
    <scope>NUCLEOTIDE SEQUENCE [LARGE SCALE GENOMIC DNA]</scope>
    <source>
        <strain evidence="1 2">OM06-2</strain>
    </source>
</reference>
<sequence>MTELNTENVDRIFADCMFRSHEEYEECKGKNLYLFVNSIQNPTVKVGFHPERIEVHRHEIREMLSQLPDGFFPGSGDGASFLQACSTKDGQLWTGFHTEVEKLCLLGLASKQMRMLTPDAEIWPMLPGGMPYLSVEIEQ</sequence>
<evidence type="ECO:0000313" key="1">
    <source>
        <dbReference type="EMBL" id="RGM90402.1"/>
    </source>
</evidence>
<dbReference type="EMBL" id="QSTW01000013">
    <property type="protein sequence ID" value="RGM90402.1"/>
    <property type="molecule type" value="Genomic_DNA"/>
</dbReference>
<dbReference type="AlphaFoldDB" id="A0A3E4Z7E2"/>
<gene>
    <name evidence="1" type="ORF">DXB87_10905</name>
</gene>
<dbReference type="Proteomes" id="UP000260814">
    <property type="component" value="Unassembled WGS sequence"/>
</dbReference>
<protein>
    <submittedName>
        <fullName evidence="1">Uncharacterized protein</fullName>
    </submittedName>
</protein>
<proteinExistence type="predicted"/>